<dbReference type="EMBL" id="PUHR01000473">
    <property type="protein sequence ID" value="KAG0653261.1"/>
    <property type="molecule type" value="Genomic_DNA"/>
</dbReference>
<feature type="non-terminal residue" evidence="1">
    <location>
        <position position="59"/>
    </location>
</feature>
<gene>
    <name evidence="1" type="ORF">C6P45_004012</name>
</gene>
<protein>
    <submittedName>
        <fullName evidence="1">Uncharacterized protein</fullName>
    </submittedName>
</protein>
<keyword evidence="2" id="KW-1185">Reference proteome</keyword>
<dbReference type="AlphaFoldDB" id="A0A9P7B1E1"/>
<comment type="caution">
    <text evidence="1">The sequence shown here is derived from an EMBL/GenBank/DDBJ whole genome shotgun (WGS) entry which is preliminary data.</text>
</comment>
<sequence>MFAGELEDKLMLYTIALDGLLENSLKRLITKMVDLIDFLKKQTHSYAIHEKKCTSCGSL</sequence>
<evidence type="ECO:0000313" key="1">
    <source>
        <dbReference type="EMBL" id="KAG0653261.1"/>
    </source>
</evidence>
<evidence type="ECO:0000313" key="2">
    <source>
        <dbReference type="Proteomes" id="UP000750334"/>
    </source>
</evidence>
<reference evidence="1 2" key="1">
    <citation type="submission" date="2020-11" db="EMBL/GenBank/DDBJ databases">
        <title>Kefir isolates.</title>
        <authorList>
            <person name="Marcisauskas S."/>
            <person name="Kim Y."/>
            <person name="Blasche S."/>
        </authorList>
    </citation>
    <scope>NUCLEOTIDE SEQUENCE [LARGE SCALE GENOMIC DNA]</scope>
    <source>
        <strain evidence="1 2">OG2</strain>
    </source>
</reference>
<organism evidence="1 2">
    <name type="scientific">Maudiozyma exigua</name>
    <name type="common">Yeast</name>
    <name type="synonym">Kazachstania exigua</name>
    <dbReference type="NCBI Taxonomy" id="34358"/>
    <lineage>
        <taxon>Eukaryota</taxon>
        <taxon>Fungi</taxon>
        <taxon>Dikarya</taxon>
        <taxon>Ascomycota</taxon>
        <taxon>Saccharomycotina</taxon>
        <taxon>Saccharomycetes</taxon>
        <taxon>Saccharomycetales</taxon>
        <taxon>Saccharomycetaceae</taxon>
        <taxon>Maudiozyma</taxon>
    </lineage>
</organism>
<proteinExistence type="predicted"/>
<dbReference type="Proteomes" id="UP000750334">
    <property type="component" value="Unassembled WGS sequence"/>
</dbReference>
<name>A0A9P7B1E1_MAUEX</name>
<accession>A0A9P7B1E1</accession>